<dbReference type="SUPFAM" id="SSF48317">
    <property type="entry name" value="Acid phosphatase/Vanadium-dependent haloperoxidase"/>
    <property type="match status" value="1"/>
</dbReference>
<protein>
    <submittedName>
        <fullName evidence="3">Undecaprenyl-diphosphatase</fullName>
    </submittedName>
</protein>
<sequence length="201" mass="22671">MLNFSQFDHSIFEAIHQFALSLPALNPAMRVLSEKAEYLFYLGIIIYWFSRGRENKKMVLVALSAACAAFGIGNVISHFFYRDRPFIQYAFQPLIEHAANASFPSDHSIGSFVIATAIFLYRRKDGTAWLLLAGLISFSRIWNGVHFPFDVITGALLGVLSAILVKQLFQRWSLARRSLNAGLDLYEGMVRKVRGARYGGQ</sequence>
<keyword evidence="1" id="KW-0472">Membrane</keyword>
<dbReference type="AlphaFoldDB" id="A0A3Q9I9P8"/>
<keyword evidence="1" id="KW-1133">Transmembrane helix</keyword>
<dbReference type="RefSeq" id="WP_126999545.1">
    <property type="nucleotide sequence ID" value="NZ_CP034346.1"/>
</dbReference>
<dbReference type="EMBL" id="CP034346">
    <property type="protein sequence ID" value="AZS15673.1"/>
    <property type="molecule type" value="Genomic_DNA"/>
</dbReference>
<dbReference type="PANTHER" id="PTHR14969">
    <property type="entry name" value="SPHINGOSINE-1-PHOSPHATE PHOSPHOHYDROLASE"/>
    <property type="match status" value="1"/>
</dbReference>
<gene>
    <name evidence="3" type="ORF">EI981_15305</name>
</gene>
<dbReference type="GO" id="GO:0050380">
    <property type="term" value="F:undecaprenyl-diphosphatase activity"/>
    <property type="evidence" value="ECO:0007669"/>
    <property type="project" value="InterPro"/>
</dbReference>
<dbReference type="Proteomes" id="UP000270678">
    <property type="component" value="Chromosome"/>
</dbReference>
<dbReference type="InterPro" id="IPR000326">
    <property type="entry name" value="PAP2/HPO"/>
</dbReference>
<keyword evidence="1" id="KW-0812">Transmembrane</keyword>
<dbReference type="SMART" id="SM00014">
    <property type="entry name" value="acidPPc"/>
    <property type="match status" value="1"/>
</dbReference>
<proteinExistence type="predicted"/>
<dbReference type="KEGG" id="plut:EI981_15305"/>
<reference evidence="4" key="1">
    <citation type="submission" date="2018-12" db="EMBL/GenBank/DDBJ databases">
        <title>Complete genome sequence of Paenibacillus sp. MBLB1234.</title>
        <authorList>
            <person name="Nam Y.-D."/>
            <person name="Kang J."/>
            <person name="Chung W.-H."/>
            <person name="Park Y.S."/>
        </authorList>
    </citation>
    <scope>NUCLEOTIDE SEQUENCE [LARGE SCALE GENOMIC DNA]</scope>
    <source>
        <strain evidence="4">MBLB1234</strain>
    </source>
</reference>
<feature type="transmembrane region" description="Helical" evidence="1">
    <location>
        <begin position="59"/>
        <end position="81"/>
    </location>
</feature>
<accession>A0A3Q9I9P8</accession>
<evidence type="ECO:0000313" key="4">
    <source>
        <dbReference type="Proteomes" id="UP000270678"/>
    </source>
</evidence>
<organism evidence="3 4">
    <name type="scientific">Paenibacillus lutimineralis</name>
    <dbReference type="NCBI Taxonomy" id="2707005"/>
    <lineage>
        <taxon>Bacteria</taxon>
        <taxon>Bacillati</taxon>
        <taxon>Bacillota</taxon>
        <taxon>Bacilli</taxon>
        <taxon>Bacillales</taxon>
        <taxon>Paenibacillaceae</taxon>
        <taxon>Paenibacillus</taxon>
    </lineage>
</organism>
<name>A0A3Q9I9P8_9BACL</name>
<dbReference type="InterPro" id="IPR033879">
    <property type="entry name" value="UPP_Pase"/>
</dbReference>
<feature type="transmembrane region" description="Helical" evidence="1">
    <location>
        <begin position="151"/>
        <end position="169"/>
    </location>
</feature>
<evidence type="ECO:0000256" key="1">
    <source>
        <dbReference type="SAM" id="Phobius"/>
    </source>
</evidence>
<dbReference type="GO" id="GO:0005886">
    <property type="term" value="C:plasma membrane"/>
    <property type="evidence" value="ECO:0007669"/>
    <property type="project" value="InterPro"/>
</dbReference>
<dbReference type="InterPro" id="IPR036938">
    <property type="entry name" value="PAP2/HPO_sf"/>
</dbReference>
<dbReference type="CDD" id="cd03385">
    <property type="entry name" value="PAP2_BcrC_like"/>
    <property type="match status" value="1"/>
</dbReference>
<keyword evidence="4" id="KW-1185">Reference proteome</keyword>
<dbReference type="Pfam" id="PF01569">
    <property type="entry name" value="PAP2"/>
    <property type="match status" value="1"/>
</dbReference>
<feature type="domain" description="Phosphatidic acid phosphatase type 2/haloperoxidase" evidence="2">
    <location>
        <begin position="59"/>
        <end position="166"/>
    </location>
</feature>
<evidence type="ECO:0000259" key="2">
    <source>
        <dbReference type="SMART" id="SM00014"/>
    </source>
</evidence>
<dbReference type="PANTHER" id="PTHR14969:SF58">
    <property type="entry name" value="UNDECAPRENYL-DIPHOSPHATASE BCRC"/>
    <property type="match status" value="1"/>
</dbReference>
<dbReference type="OrthoDB" id="9789113at2"/>
<dbReference type="Gene3D" id="1.20.144.10">
    <property type="entry name" value="Phosphatidic acid phosphatase type 2/haloperoxidase"/>
    <property type="match status" value="1"/>
</dbReference>
<evidence type="ECO:0000313" key="3">
    <source>
        <dbReference type="EMBL" id="AZS15673.1"/>
    </source>
</evidence>